<sequence>MSRAMSNVAPNRSGLTLPSWLRKLLAHIQRRHYDGDLSSINHRDIQLDALALEVTHEKYWQKVDELESNHGDDETSHLMTKLTLARASLDIARCRAEFKNCARRSEVEV</sequence>
<organism evidence="1 2">
    <name type="scientific">Coniochaeta pulveracea</name>
    <dbReference type="NCBI Taxonomy" id="177199"/>
    <lineage>
        <taxon>Eukaryota</taxon>
        <taxon>Fungi</taxon>
        <taxon>Dikarya</taxon>
        <taxon>Ascomycota</taxon>
        <taxon>Pezizomycotina</taxon>
        <taxon>Sordariomycetes</taxon>
        <taxon>Sordariomycetidae</taxon>
        <taxon>Coniochaetales</taxon>
        <taxon>Coniochaetaceae</taxon>
        <taxon>Coniochaeta</taxon>
    </lineage>
</organism>
<dbReference type="EMBL" id="QVQW01000011">
    <property type="protein sequence ID" value="RKU47083.1"/>
    <property type="molecule type" value="Genomic_DNA"/>
</dbReference>
<evidence type="ECO:0000313" key="1">
    <source>
        <dbReference type="EMBL" id="RKU47083.1"/>
    </source>
</evidence>
<evidence type="ECO:0000313" key="2">
    <source>
        <dbReference type="Proteomes" id="UP000275385"/>
    </source>
</evidence>
<accession>A0A420YGU8</accession>
<dbReference type="AlphaFoldDB" id="A0A420YGU8"/>
<dbReference type="Proteomes" id="UP000275385">
    <property type="component" value="Unassembled WGS sequence"/>
</dbReference>
<name>A0A420YGU8_9PEZI</name>
<gene>
    <name evidence="1" type="ORF">DL546_009228</name>
</gene>
<keyword evidence="2" id="KW-1185">Reference proteome</keyword>
<proteinExistence type="predicted"/>
<reference evidence="1 2" key="1">
    <citation type="submission" date="2018-08" db="EMBL/GenBank/DDBJ databases">
        <title>Draft genome of the lignicolous fungus Coniochaeta pulveracea.</title>
        <authorList>
            <person name="Borstlap C.J."/>
            <person name="De Witt R.N."/>
            <person name="Botha A."/>
            <person name="Volschenk H."/>
        </authorList>
    </citation>
    <scope>NUCLEOTIDE SEQUENCE [LARGE SCALE GENOMIC DNA]</scope>
    <source>
        <strain evidence="1 2">CAB683</strain>
    </source>
</reference>
<comment type="caution">
    <text evidence="1">The sequence shown here is derived from an EMBL/GenBank/DDBJ whole genome shotgun (WGS) entry which is preliminary data.</text>
</comment>
<protein>
    <submittedName>
        <fullName evidence="1">Uncharacterized protein</fullName>
    </submittedName>
</protein>